<dbReference type="Pfam" id="PF13699">
    <property type="entry name" value="eCIS_core"/>
    <property type="match status" value="1"/>
</dbReference>
<feature type="compositionally biased region" description="Basic and acidic residues" evidence="1">
    <location>
        <begin position="67"/>
        <end position="81"/>
    </location>
</feature>
<evidence type="ECO:0000259" key="2">
    <source>
        <dbReference type="Pfam" id="PF13699"/>
    </source>
</evidence>
<dbReference type="RefSeq" id="WP_164256822.1">
    <property type="nucleotide sequence ID" value="NZ_JAAGMK010000158.1"/>
</dbReference>
<protein>
    <submittedName>
        <fullName evidence="3">DUF4157 domain-containing protein</fullName>
    </submittedName>
</protein>
<feature type="region of interest" description="Disordered" evidence="1">
    <location>
        <begin position="62"/>
        <end position="88"/>
    </location>
</feature>
<sequence>MQRNDGAGDGKKPGRDTAPVREASFLQEASPAARRESGPAPRGLLSLQTTVGNAVVLRMIRQAGHGQAREECREGEGDGRDSAPPAVQRSAVHGVLRAPGRPLDDATRADMEARLGADFSDVRVHTDGAAKASAADVGARAYTSGNHVVVGEGGADKRTLAHELTHVLQQRQGPVAGTDNGAGLRVSDPSDSFEREAEANARRVTGGPAPRSSLPGTGPSSAPGGGGTASPPVQRVFGGALSGYDTATAMRELKKQFPGSKPKWSEVNAAYTGATAYSSLGDLAAALGLQPQEQQQQSGSTPAPAGVPAPAIRPARTPPALRPKPPGLTAAGLRPATPAVRQQVPPAPTRATAPSAPVEEQEPVTEREKGTAEQKSVGDFKANSAQAREELAEERTTPRKYLRKRAGSWLDDAVFKQMAGSVTGFNRAKILERLIDQLYSCLEWTGRAPIAVFTHEAQGKGDLMLGVKTADALRENFPRTEANKNDITLLTAGSAFKKEPGVFQNSGHPFTVLDGAAPEAPSLDPDKAPTHAVVAPQLAATKNFQQSVGKWGSGSTVSAMTEYSKKERLPINAAGTNHTTGLDSDEVGITFNADLRAYKRRQDTIPDEKDKRADRLKDLQALKSPDLLTALFPEDQEQAAKAYAAAVTSRLYFAYSNKSAMRFALTVAELERDNDNDVHVVQSSPQLMPKLDEAAKRELANLGVARVRLVEVNSKNSSTTTEVEDTGGTGKTMHWITTNGVPHDDMLTLIKASEPIMMTTGNQSTSEALSAGKTILYESIGMQQSMDFRKSLYGTAGVKAQDIEAIAALSRDRDQRKAQPPGQPEFKAAAGALRTMEATDTMGAFSDRAAATKDLGRWIGGRHLRDYLMETELSTDLRKAEEQLSKEPGKSEAYRSFVEHLLKLPDSQ</sequence>
<feature type="region of interest" description="Disordered" evidence="1">
    <location>
        <begin position="1"/>
        <end position="46"/>
    </location>
</feature>
<feature type="region of interest" description="Disordered" evidence="1">
    <location>
        <begin position="170"/>
        <end position="238"/>
    </location>
</feature>
<comment type="caution">
    <text evidence="3">The sequence shown here is derived from an EMBL/GenBank/DDBJ whole genome shotgun (WGS) entry which is preliminary data.</text>
</comment>
<feature type="compositionally biased region" description="Pro residues" evidence="1">
    <location>
        <begin position="316"/>
        <end position="326"/>
    </location>
</feature>
<organism evidence="3">
    <name type="scientific">Streptomyces anulatus</name>
    <name type="common">Streptomyces chrysomallus</name>
    <dbReference type="NCBI Taxonomy" id="1892"/>
    <lineage>
        <taxon>Bacteria</taxon>
        <taxon>Bacillati</taxon>
        <taxon>Actinomycetota</taxon>
        <taxon>Actinomycetes</taxon>
        <taxon>Kitasatosporales</taxon>
        <taxon>Streptomycetaceae</taxon>
        <taxon>Streptomyces</taxon>
    </lineage>
</organism>
<dbReference type="AlphaFoldDB" id="A0A6G3SM87"/>
<feature type="domain" description="eCIS core" evidence="2">
    <location>
        <begin position="102"/>
        <end position="173"/>
    </location>
</feature>
<name>A0A6G3SM87_STRAQ</name>
<feature type="compositionally biased region" description="Basic and acidic residues" evidence="1">
    <location>
        <begin position="387"/>
        <end position="396"/>
    </location>
</feature>
<feature type="compositionally biased region" description="Basic and acidic residues" evidence="1">
    <location>
        <begin position="364"/>
        <end position="378"/>
    </location>
</feature>
<feature type="region of interest" description="Disordered" evidence="1">
    <location>
        <begin position="290"/>
        <end position="396"/>
    </location>
</feature>
<dbReference type="EMBL" id="JAAGMK010000158">
    <property type="protein sequence ID" value="NEB83785.1"/>
    <property type="molecule type" value="Genomic_DNA"/>
</dbReference>
<feature type="compositionally biased region" description="Basic and acidic residues" evidence="1">
    <location>
        <begin position="1"/>
        <end position="19"/>
    </location>
</feature>
<reference evidence="3" key="1">
    <citation type="submission" date="2020-01" db="EMBL/GenBank/DDBJ databases">
        <title>Insect and environment-associated Actinomycetes.</title>
        <authorList>
            <person name="Currrie C."/>
            <person name="Chevrette M."/>
            <person name="Carlson C."/>
            <person name="Stubbendieck R."/>
            <person name="Wendt-Pienkowski E."/>
        </authorList>
    </citation>
    <scope>NUCLEOTIDE SEQUENCE</scope>
    <source>
        <strain evidence="3">SID505</strain>
    </source>
</reference>
<accession>A0A6G3SM87</accession>
<evidence type="ECO:0000256" key="1">
    <source>
        <dbReference type="SAM" id="MobiDB-lite"/>
    </source>
</evidence>
<gene>
    <name evidence="3" type="ORF">G3I43_06255</name>
</gene>
<feature type="compositionally biased region" description="Basic and acidic residues" evidence="1">
    <location>
        <begin position="192"/>
        <end position="201"/>
    </location>
</feature>
<evidence type="ECO:0000313" key="3">
    <source>
        <dbReference type="EMBL" id="NEB83785.1"/>
    </source>
</evidence>
<feature type="compositionally biased region" description="Low complexity" evidence="1">
    <location>
        <begin position="212"/>
        <end position="222"/>
    </location>
</feature>
<dbReference type="InterPro" id="IPR025295">
    <property type="entry name" value="eCIS_core_dom"/>
</dbReference>
<proteinExistence type="predicted"/>